<dbReference type="EMBL" id="HACA01026109">
    <property type="protein sequence ID" value="CDW43470.1"/>
    <property type="molecule type" value="Transcribed_RNA"/>
</dbReference>
<protein>
    <submittedName>
        <fullName evidence="1">Uncharacterized protein</fullName>
    </submittedName>
</protein>
<evidence type="ECO:0000313" key="1">
    <source>
        <dbReference type="EMBL" id="CDW43470.1"/>
    </source>
</evidence>
<organism evidence="1">
    <name type="scientific">Lepeophtheirus salmonis</name>
    <name type="common">Salmon louse</name>
    <name type="synonym">Caligus salmonis</name>
    <dbReference type="NCBI Taxonomy" id="72036"/>
    <lineage>
        <taxon>Eukaryota</taxon>
        <taxon>Metazoa</taxon>
        <taxon>Ecdysozoa</taxon>
        <taxon>Arthropoda</taxon>
        <taxon>Crustacea</taxon>
        <taxon>Multicrustacea</taxon>
        <taxon>Hexanauplia</taxon>
        <taxon>Copepoda</taxon>
        <taxon>Siphonostomatoida</taxon>
        <taxon>Caligidae</taxon>
        <taxon>Lepeophtheirus</taxon>
    </lineage>
</organism>
<proteinExistence type="predicted"/>
<name>A0A0K2UZI0_LEPSM</name>
<reference evidence="1" key="1">
    <citation type="submission" date="2014-05" db="EMBL/GenBank/DDBJ databases">
        <authorList>
            <person name="Chronopoulou M."/>
        </authorList>
    </citation>
    <scope>NUCLEOTIDE SEQUENCE</scope>
    <source>
        <tissue evidence="1">Whole organism</tissue>
    </source>
</reference>
<sequence>MSQKRPMENRRRYISANDNIFANL</sequence>
<accession>A0A0K2UZI0</accession>
<dbReference type="AlphaFoldDB" id="A0A0K2UZI0"/>